<name>A0A9D4MHY8_DREPO</name>
<protein>
    <submittedName>
        <fullName evidence="3">Uncharacterized protein</fullName>
    </submittedName>
</protein>
<organism evidence="3 4">
    <name type="scientific">Dreissena polymorpha</name>
    <name type="common">Zebra mussel</name>
    <name type="synonym">Mytilus polymorpha</name>
    <dbReference type="NCBI Taxonomy" id="45954"/>
    <lineage>
        <taxon>Eukaryota</taxon>
        <taxon>Metazoa</taxon>
        <taxon>Spiralia</taxon>
        <taxon>Lophotrochozoa</taxon>
        <taxon>Mollusca</taxon>
        <taxon>Bivalvia</taxon>
        <taxon>Autobranchia</taxon>
        <taxon>Heteroconchia</taxon>
        <taxon>Euheterodonta</taxon>
        <taxon>Imparidentia</taxon>
        <taxon>Neoheterodontei</taxon>
        <taxon>Myida</taxon>
        <taxon>Dreissenoidea</taxon>
        <taxon>Dreissenidae</taxon>
        <taxon>Dreissena</taxon>
    </lineage>
</organism>
<evidence type="ECO:0000313" key="4">
    <source>
        <dbReference type="Proteomes" id="UP000828390"/>
    </source>
</evidence>
<keyword evidence="4" id="KW-1185">Reference proteome</keyword>
<gene>
    <name evidence="3" type="ORF">DPMN_038908</name>
</gene>
<evidence type="ECO:0000256" key="1">
    <source>
        <dbReference type="SAM" id="Coils"/>
    </source>
</evidence>
<reference evidence="3" key="2">
    <citation type="submission" date="2020-11" db="EMBL/GenBank/DDBJ databases">
        <authorList>
            <person name="McCartney M.A."/>
            <person name="Auch B."/>
            <person name="Kono T."/>
            <person name="Mallez S."/>
            <person name="Becker A."/>
            <person name="Gohl D.M."/>
            <person name="Silverstein K.A.T."/>
            <person name="Koren S."/>
            <person name="Bechman K.B."/>
            <person name="Herman A."/>
            <person name="Abrahante J.E."/>
            <person name="Garbe J."/>
        </authorList>
    </citation>
    <scope>NUCLEOTIDE SEQUENCE</scope>
    <source>
        <strain evidence="3">Duluth1</strain>
        <tissue evidence="3">Whole animal</tissue>
    </source>
</reference>
<evidence type="ECO:0000256" key="2">
    <source>
        <dbReference type="SAM" id="MobiDB-lite"/>
    </source>
</evidence>
<feature type="compositionally biased region" description="Acidic residues" evidence="2">
    <location>
        <begin position="25"/>
        <end position="34"/>
    </location>
</feature>
<dbReference type="EMBL" id="JAIWYP010000002">
    <property type="protein sequence ID" value="KAH3875636.1"/>
    <property type="molecule type" value="Genomic_DNA"/>
</dbReference>
<feature type="compositionally biased region" description="Basic residues" evidence="2">
    <location>
        <begin position="10"/>
        <end position="19"/>
    </location>
</feature>
<dbReference type="AlphaFoldDB" id="A0A9D4MHY8"/>
<feature type="region of interest" description="Disordered" evidence="2">
    <location>
        <begin position="1"/>
        <end position="34"/>
    </location>
</feature>
<dbReference type="Proteomes" id="UP000828390">
    <property type="component" value="Unassembled WGS sequence"/>
</dbReference>
<evidence type="ECO:0000313" key="3">
    <source>
        <dbReference type="EMBL" id="KAH3875636.1"/>
    </source>
</evidence>
<proteinExistence type="predicted"/>
<reference evidence="3" key="1">
    <citation type="journal article" date="2019" name="bioRxiv">
        <title>The Genome of the Zebra Mussel, Dreissena polymorpha: A Resource for Invasive Species Research.</title>
        <authorList>
            <person name="McCartney M.A."/>
            <person name="Auch B."/>
            <person name="Kono T."/>
            <person name="Mallez S."/>
            <person name="Zhang Y."/>
            <person name="Obille A."/>
            <person name="Becker A."/>
            <person name="Abrahante J.E."/>
            <person name="Garbe J."/>
            <person name="Badalamenti J.P."/>
            <person name="Herman A."/>
            <person name="Mangelson H."/>
            <person name="Liachko I."/>
            <person name="Sullivan S."/>
            <person name="Sone E.D."/>
            <person name="Koren S."/>
            <person name="Silverstein K.A.T."/>
            <person name="Beckman K.B."/>
            <person name="Gohl D.M."/>
        </authorList>
    </citation>
    <scope>NUCLEOTIDE SEQUENCE</scope>
    <source>
        <strain evidence="3">Duluth1</strain>
        <tissue evidence="3">Whole animal</tissue>
    </source>
</reference>
<feature type="coiled-coil region" evidence="1">
    <location>
        <begin position="40"/>
        <end position="67"/>
    </location>
</feature>
<keyword evidence="1" id="KW-0175">Coiled coil</keyword>
<sequence>MSEQATPNKSSRKQQKKKSKNIDDSINENDIEPQIIDDERTEVIKQMKQMNSKLERVESAMKKMDTRLEGTIKKGDGTIRETIKDLLLEMKEELLKSMVNII</sequence>
<comment type="caution">
    <text evidence="3">The sequence shown here is derived from an EMBL/GenBank/DDBJ whole genome shotgun (WGS) entry which is preliminary data.</text>
</comment>
<accession>A0A9D4MHY8</accession>